<keyword evidence="2" id="KW-0805">Transcription regulation</keyword>
<dbReference type="GO" id="GO:0003700">
    <property type="term" value="F:DNA-binding transcription factor activity"/>
    <property type="evidence" value="ECO:0007669"/>
    <property type="project" value="InterPro"/>
</dbReference>
<sequence>MCGRTVISDLSSVEGRDPVTPGGQPFPYHREGREEGKTGAVARGARRRKTLYRGIRQRPWGKWAAEIRDPRKGSRVWLGTYATAEDAARAYDAAAREIRGSKAKLNFPAPGNFAAAVATRGAGGVAAEPLKKRRSGTAAGKETEDSLEEGLQKNLSSLETLLELKHEDSAVATTPPEGGGGMAALSARTGLNLMNRSDWGMGGSAPRWILVMPRKGRKKVVKQSSSKLRVDPKDDPTVNGATQFEEQQRAFNNREVERRTSAIRAICVAETENLLSRLRLIRSCLSREQLEAPALKFFEENMPNVAVTRNEKYAVFELQWNNKGGYLHEIYDGGNYARASLSSAFNMPTMGGLHFSVNSVKNILETGNLQMHDFGLDGPSENEICGRQEAIQTPGATSNRLSFGMTPKTLRQPKNGEMLLSVHGSPLGVYKEENLAAIHESGDGSHEDGSREDVC</sequence>
<feature type="region of interest" description="Disordered" evidence="6">
    <location>
        <begin position="124"/>
        <end position="149"/>
    </location>
</feature>
<evidence type="ECO:0000256" key="4">
    <source>
        <dbReference type="ARBA" id="ARBA00023163"/>
    </source>
</evidence>
<gene>
    <name evidence="8" type="ORF">Cni_G04812</name>
</gene>
<feature type="compositionally biased region" description="Basic and acidic residues" evidence="6">
    <location>
        <begin position="28"/>
        <end position="37"/>
    </location>
</feature>
<keyword evidence="9" id="KW-1185">Reference proteome</keyword>
<dbReference type="GO" id="GO:0005634">
    <property type="term" value="C:nucleus"/>
    <property type="evidence" value="ECO:0007669"/>
    <property type="project" value="UniProtKB-SubCell"/>
</dbReference>
<dbReference type="PANTHER" id="PTHR37248">
    <property type="entry name" value="TRANSLATION INITIATION FACTOR"/>
    <property type="match status" value="1"/>
</dbReference>
<evidence type="ECO:0000313" key="8">
    <source>
        <dbReference type="EMBL" id="WOK96105.1"/>
    </source>
</evidence>
<dbReference type="EMBL" id="CP136891">
    <property type="protein sequence ID" value="WOK96105.1"/>
    <property type="molecule type" value="Genomic_DNA"/>
</dbReference>
<accession>A0AAQ3Q2K6</accession>
<dbReference type="InterPro" id="IPR016177">
    <property type="entry name" value="DNA-bd_dom_sf"/>
</dbReference>
<dbReference type="SUPFAM" id="SSF54171">
    <property type="entry name" value="DNA-binding domain"/>
    <property type="match status" value="1"/>
</dbReference>
<dbReference type="CDD" id="cd00018">
    <property type="entry name" value="AP2"/>
    <property type="match status" value="1"/>
</dbReference>
<keyword evidence="3" id="KW-0238">DNA-binding</keyword>
<evidence type="ECO:0000313" key="9">
    <source>
        <dbReference type="Proteomes" id="UP001327560"/>
    </source>
</evidence>
<keyword evidence="5" id="KW-0539">Nucleus</keyword>
<evidence type="ECO:0000256" key="3">
    <source>
        <dbReference type="ARBA" id="ARBA00023125"/>
    </source>
</evidence>
<evidence type="ECO:0000256" key="1">
    <source>
        <dbReference type="ARBA" id="ARBA00004123"/>
    </source>
</evidence>
<dbReference type="PANTHER" id="PTHR37248:SF1">
    <property type="entry name" value="TRANSLATION INITIATION FACTOR"/>
    <property type="match status" value="1"/>
</dbReference>
<feature type="region of interest" description="Disordered" evidence="6">
    <location>
        <begin position="1"/>
        <end position="46"/>
    </location>
</feature>
<dbReference type="FunFam" id="3.30.730.10:FF:000001">
    <property type="entry name" value="Ethylene-responsive transcription factor 2"/>
    <property type="match status" value="1"/>
</dbReference>
<comment type="subcellular location">
    <subcellularLocation>
        <location evidence="1">Nucleus</location>
    </subcellularLocation>
</comment>
<dbReference type="Proteomes" id="UP001327560">
    <property type="component" value="Chromosome 2"/>
</dbReference>
<evidence type="ECO:0000256" key="5">
    <source>
        <dbReference type="ARBA" id="ARBA00023242"/>
    </source>
</evidence>
<feature type="domain" description="AP2/ERF" evidence="7">
    <location>
        <begin position="51"/>
        <end position="108"/>
    </location>
</feature>
<reference evidence="8 9" key="1">
    <citation type="submission" date="2023-10" db="EMBL/GenBank/DDBJ databases">
        <title>Chromosome-scale genome assembly provides insights into flower coloration mechanisms of Canna indica.</title>
        <authorList>
            <person name="Li C."/>
        </authorList>
    </citation>
    <scope>NUCLEOTIDE SEQUENCE [LARGE SCALE GENOMIC DNA]</scope>
    <source>
        <tissue evidence="8">Flower</tissue>
    </source>
</reference>
<dbReference type="PRINTS" id="PR00367">
    <property type="entry name" value="ETHRSPELEMNT"/>
</dbReference>
<dbReference type="PROSITE" id="PS51032">
    <property type="entry name" value="AP2_ERF"/>
    <property type="match status" value="1"/>
</dbReference>
<dbReference type="InterPro" id="IPR036955">
    <property type="entry name" value="AP2/ERF_dom_sf"/>
</dbReference>
<dbReference type="Gene3D" id="3.30.730.10">
    <property type="entry name" value="AP2/ERF domain"/>
    <property type="match status" value="1"/>
</dbReference>
<evidence type="ECO:0000259" key="7">
    <source>
        <dbReference type="PROSITE" id="PS51032"/>
    </source>
</evidence>
<dbReference type="AlphaFoldDB" id="A0AAQ3Q2K6"/>
<proteinExistence type="predicted"/>
<evidence type="ECO:0000256" key="2">
    <source>
        <dbReference type="ARBA" id="ARBA00023015"/>
    </source>
</evidence>
<dbReference type="InterPro" id="IPR001471">
    <property type="entry name" value="AP2/ERF_dom"/>
</dbReference>
<evidence type="ECO:0000256" key="6">
    <source>
        <dbReference type="SAM" id="MobiDB-lite"/>
    </source>
</evidence>
<dbReference type="SMART" id="SM00380">
    <property type="entry name" value="AP2"/>
    <property type="match status" value="1"/>
</dbReference>
<protein>
    <recommendedName>
        <fullName evidence="7">AP2/ERF domain-containing protein</fullName>
    </recommendedName>
</protein>
<dbReference type="Pfam" id="PF00847">
    <property type="entry name" value="AP2"/>
    <property type="match status" value="1"/>
</dbReference>
<keyword evidence="4" id="KW-0804">Transcription</keyword>
<name>A0AAQ3Q2K6_9LILI</name>
<organism evidence="8 9">
    <name type="scientific">Canna indica</name>
    <name type="common">Indian-shot</name>
    <dbReference type="NCBI Taxonomy" id="4628"/>
    <lineage>
        <taxon>Eukaryota</taxon>
        <taxon>Viridiplantae</taxon>
        <taxon>Streptophyta</taxon>
        <taxon>Embryophyta</taxon>
        <taxon>Tracheophyta</taxon>
        <taxon>Spermatophyta</taxon>
        <taxon>Magnoliopsida</taxon>
        <taxon>Liliopsida</taxon>
        <taxon>Zingiberales</taxon>
        <taxon>Cannaceae</taxon>
        <taxon>Canna</taxon>
    </lineage>
</organism>
<dbReference type="GO" id="GO:0003677">
    <property type="term" value="F:DNA binding"/>
    <property type="evidence" value="ECO:0007669"/>
    <property type="project" value="UniProtKB-KW"/>
</dbReference>